<keyword evidence="1" id="KW-0472">Membrane</keyword>
<feature type="transmembrane region" description="Helical" evidence="1">
    <location>
        <begin position="54"/>
        <end position="78"/>
    </location>
</feature>
<evidence type="ECO:0000313" key="3">
    <source>
        <dbReference type="Proteomes" id="UP000298218"/>
    </source>
</evidence>
<name>A0A4Y8KM01_9MICO</name>
<sequence>MGIKTRATFEPNEEWRRGDPTAAPWILFTVTIAFSAALVHGALMLAFGDTLSNTAIATISFVGFGGILGTLISAGFAATRTARE</sequence>
<reference evidence="2 3" key="1">
    <citation type="submission" date="2019-03" db="EMBL/GenBank/DDBJ databases">
        <title>Genomics of glacier-inhabiting Cryobacterium strains.</title>
        <authorList>
            <person name="Liu Q."/>
            <person name="Xin Y.-H."/>
        </authorList>
    </citation>
    <scope>NUCLEOTIDE SEQUENCE [LARGE SCALE GENOMIC DNA]</scope>
    <source>
        <strain evidence="2 3">CGMCC 1.4292</strain>
    </source>
</reference>
<keyword evidence="3" id="KW-1185">Reference proteome</keyword>
<dbReference type="RefSeq" id="WP_134173315.1">
    <property type="nucleotide sequence ID" value="NZ_SODI01000001.1"/>
</dbReference>
<evidence type="ECO:0000313" key="2">
    <source>
        <dbReference type="EMBL" id="TFD76309.1"/>
    </source>
</evidence>
<dbReference type="Proteomes" id="UP000298218">
    <property type="component" value="Unassembled WGS sequence"/>
</dbReference>
<organism evidence="2 3">
    <name type="scientific">Cryobacterium psychrophilum</name>
    <dbReference type="NCBI Taxonomy" id="41988"/>
    <lineage>
        <taxon>Bacteria</taxon>
        <taxon>Bacillati</taxon>
        <taxon>Actinomycetota</taxon>
        <taxon>Actinomycetes</taxon>
        <taxon>Micrococcales</taxon>
        <taxon>Microbacteriaceae</taxon>
        <taxon>Cryobacterium</taxon>
    </lineage>
</organism>
<feature type="transmembrane region" description="Helical" evidence="1">
    <location>
        <begin position="25"/>
        <end position="48"/>
    </location>
</feature>
<proteinExistence type="predicted"/>
<evidence type="ECO:0000256" key="1">
    <source>
        <dbReference type="SAM" id="Phobius"/>
    </source>
</evidence>
<gene>
    <name evidence="2" type="ORF">E3T53_13960</name>
</gene>
<accession>A0A4Y8KM01</accession>
<keyword evidence="1" id="KW-1133">Transmembrane helix</keyword>
<dbReference type="AlphaFoldDB" id="A0A4Y8KM01"/>
<comment type="caution">
    <text evidence="2">The sequence shown here is derived from an EMBL/GenBank/DDBJ whole genome shotgun (WGS) entry which is preliminary data.</text>
</comment>
<dbReference type="EMBL" id="SOHQ01000038">
    <property type="protein sequence ID" value="TFD76309.1"/>
    <property type="molecule type" value="Genomic_DNA"/>
</dbReference>
<protein>
    <submittedName>
        <fullName evidence="2">Uncharacterized protein</fullName>
    </submittedName>
</protein>
<keyword evidence="1" id="KW-0812">Transmembrane</keyword>